<proteinExistence type="predicted"/>
<dbReference type="AlphaFoldDB" id="A0A922DD93"/>
<dbReference type="Proteomes" id="UP000811246">
    <property type="component" value="Chromosome 14"/>
</dbReference>
<dbReference type="PROSITE" id="PS50104">
    <property type="entry name" value="TIR"/>
    <property type="match status" value="1"/>
</dbReference>
<keyword evidence="1" id="KW-0520">NAD</keyword>
<evidence type="ECO:0000313" key="5">
    <source>
        <dbReference type="Proteomes" id="UP000811246"/>
    </source>
</evidence>
<dbReference type="FunFam" id="3.40.50.10140:FF:000007">
    <property type="entry name" value="Disease resistance protein (TIR-NBS-LRR class)"/>
    <property type="match status" value="1"/>
</dbReference>
<dbReference type="PANTHER" id="PTHR32009:SF153">
    <property type="entry name" value="TMV RESISTANCE PROTEIN N-LIKE"/>
    <property type="match status" value="1"/>
</dbReference>
<dbReference type="SMART" id="SM00255">
    <property type="entry name" value="TIR"/>
    <property type="match status" value="1"/>
</dbReference>
<feature type="domain" description="TIR" evidence="3">
    <location>
        <begin position="45"/>
        <end position="208"/>
    </location>
</feature>
<dbReference type="Pfam" id="PF01582">
    <property type="entry name" value="TIR"/>
    <property type="match status" value="1"/>
</dbReference>
<sequence>MATQRPSSSTNSEDTEKRERDNSSCSEEDEKIITSSSPSSSTPRCKHDVFLSFCGKDTRKSFTDHLYFDLKRKGILVFRDDESLERGKCISHELPQAIQESQYAIVIFSANYASSKWCLRELAEIVEWEEKKNLKIIPIFYHVNPSDVRNQRGNFAEAFAAHEKDLKVDIKEIDTWRNACRKVGNISGEHINGDRYESTIIQQISGMIFYNYPMLNILIHDNQKLICWNKIPCRGNDELIAYGIE</sequence>
<evidence type="ECO:0000256" key="2">
    <source>
        <dbReference type="SAM" id="MobiDB-lite"/>
    </source>
</evidence>
<gene>
    <name evidence="4" type="ORF">I3842_14G134300</name>
</gene>
<name>A0A922DD93_CARIL</name>
<dbReference type="InterPro" id="IPR000157">
    <property type="entry name" value="TIR_dom"/>
</dbReference>
<evidence type="ECO:0000259" key="3">
    <source>
        <dbReference type="PROSITE" id="PS50104"/>
    </source>
</evidence>
<accession>A0A922DD93</accession>
<protein>
    <recommendedName>
        <fullName evidence="3">TIR domain-containing protein</fullName>
    </recommendedName>
</protein>
<dbReference type="GO" id="GO:0007165">
    <property type="term" value="P:signal transduction"/>
    <property type="evidence" value="ECO:0007669"/>
    <property type="project" value="InterPro"/>
</dbReference>
<evidence type="ECO:0000313" key="4">
    <source>
        <dbReference type="EMBL" id="KAG6679495.1"/>
    </source>
</evidence>
<dbReference type="EMBL" id="CM031838">
    <property type="protein sequence ID" value="KAG6679495.1"/>
    <property type="molecule type" value="Genomic_DNA"/>
</dbReference>
<feature type="compositionally biased region" description="Low complexity" evidence="2">
    <location>
        <begin position="33"/>
        <end position="43"/>
    </location>
</feature>
<reference evidence="4" key="1">
    <citation type="submission" date="2021-01" db="EMBL/GenBank/DDBJ databases">
        <authorList>
            <person name="Lovell J.T."/>
            <person name="Bentley N."/>
            <person name="Bhattarai G."/>
            <person name="Jenkins J.W."/>
            <person name="Sreedasyam A."/>
            <person name="Alarcon Y."/>
            <person name="Bock C."/>
            <person name="Boston L."/>
            <person name="Carlson J."/>
            <person name="Cervantes K."/>
            <person name="Clermont K."/>
            <person name="Krom N."/>
            <person name="Kubenka K."/>
            <person name="Mamidi S."/>
            <person name="Mattison C."/>
            <person name="Monteros M."/>
            <person name="Pisani C."/>
            <person name="Plott C."/>
            <person name="Rajasekar S."/>
            <person name="Rhein H.S."/>
            <person name="Rohla C."/>
            <person name="Song M."/>
            <person name="Hilaire R.S."/>
            <person name="Shu S."/>
            <person name="Wells L."/>
            <person name="Wang X."/>
            <person name="Webber J."/>
            <person name="Heerema R.J."/>
            <person name="Klein P."/>
            <person name="Conner P."/>
            <person name="Grauke L."/>
            <person name="Grimwood J."/>
            <person name="Schmutz J."/>
            <person name="Randall J.J."/>
        </authorList>
    </citation>
    <scope>NUCLEOTIDE SEQUENCE</scope>
    <source>
        <tissue evidence="4">Leaf</tissue>
    </source>
</reference>
<evidence type="ECO:0000256" key="1">
    <source>
        <dbReference type="ARBA" id="ARBA00023027"/>
    </source>
</evidence>
<organism evidence="4 5">
    <name type="scientific">Carya illinoinensis</name>
    <name type="common">Pecan</name>
    <dbReference type="NCBI Taxonomy" id="32201"/>
    <lineage>
        <taxon>Eukaryota</taxon>
        <taxon>Viridiplantae</taxon>
        <taxon>Streptophyta</taxon>
        <taxon>Embryophyta</taxon>
        <taxon>Tracheophyta</taxon>
        <taxon>Spermatophyta</taxon>
        <taxon>Magnoliopsida</taxon>
        <taxon>eudicotyledons</taxon>
        <taxon>Gunneridae</taxon>
        <taxon>Pentapetalae</taxon>
        <taxon>rosids</taxon>
        <taxon>fabids</taxon>
        <taxon>Fagales</taxon>
        <taxon>Juglandaceae</taxon>
        <taxon>Carya</taxon>
    </lineage>
</organism>
<comment type="caution">
    <text evidence="4">The sequence shown here is derived from an EMBL/GenBank/DDBJ whole genome shotgun (WGS) entry which is preliminary data.</text>
</comment>
<feature type="compositionally biased region" description="Polar residues" evidence="2">
    <location>
        <begin position="1"/>
        <end position="12"/>
    </location>
</feature>
<feature type="region of interest" description="Disordered" evidence="2">
    <location>
        <begin position="1"/>
        <end position="44"/>
    </location>
</feature>
<dbReference type="PANTHER" id="PTHR32009">
    <property type="entry name" value="TMV RESISTANCE PROTEIN N-LIKE"/>
    <property type="match status" value="1"/>
</dbReference>